<evidence type="ECO:0000259" key="2">
    <source>
        <dbReference type="Pfam" id="PF09084"/>
    </source>
</evidence>
<feature type="transmembrane region" description="Helical" evidence="1">
    <location>
        <begin position="58"/>
        <end position="77"/>
    </location>
</feature>
<protein>
    <submittedName>
        <fullName evidence="3">ABC transporter substrate-binding protein</fullName>
    </submittedName>
</protein>
<accession>A0A7C5U404</accession>
<dbReference type="InterPro" id="IPR015168">
    <property type="entry name" value="SsuA/THI5"/>
</dbReference>
<name>A0A7C5U404_CALS0</name>
<keyword evidence="1" id="KW-0472">Membrane</keyword>
<reference evidence="3" key="1">
    <citation type="journal article" date="2020" name="mSystems">
        <title>Genome- and Community-Level Interaction Insights into Carbon Utilization and Element Cycling Functions of Hydrothermarchaeota in Hydrothermal Sediment.</title>
        <authorList>
            <person name="Zhou Z."/>
            <person name="Liu Y."/>
            <person name="Xu W."/>
            <person name="Pan J."/>
            <person name="Luo Z.H."/>
            <person name="Li M."/>
        </authorList>
    </citation>
    <scope>NUCLEOTIDE SEQUENCE [LARGE SCALE GENOMIC DNA]</scope>
    <source>
        <strain evidence="3">SpSt-1084</strain>
    </source>
</reference>
<dbReference type="EMBL" id="DRXS01000081">
    <property type="protein sequence ID" value="HHR40488.1"/>
    <property type="molecule type" value="Genomic_DNA"/>
</dbReference>
<dbReference type="Gene3D" id="3.40.190.10">
    <property type="entry name" value="Periplasmic binding protein-like II"/>
    <property type="match status" value="2"/>
</dbReference>
<sequence length="422" mass="46084">MFTYSGQRESNHVHYTSAPHISLWGVKSCCRTMNHKTININQIIESYMKDNLALTRTTATLVAVIVILGALAGLGWVREPTTTTITRTATLAAETRIITQTISTVSVSTVVSVSTTTATPAPPTPIKIRLASIAFPSYMLFLQLIIQEKRFDLKHGLDVTWVPQPTIPGFYATINTGEADGIPGGGPIVFQRMYLEGSKLVITNTLVPLSAVYIVTTKPDINSFRDLVGKKLAVDVGAAEFMILKAYGASVGIDVERDVTIVPSAYPVARGRLLGGEVDAAVLVEPHIALARAENQQVRVAVNLNDLWTSLTGQPFAVYLVTALSEDFVKKNPDAPRRLVEMFREVEDFITRNPVEADEILARGMNIPKGVMLYGILSESVRYKIMPAWTDETRSVIEKMFEIAKAAGAVPDVPGPQIIYTP</sequence>
<dbReference type="PANTHER" id="PTHR30024">
    <property type="entry name" value="ALIPHATIC SULFONATES-BINDING PROTEIN-RELATED"/>
    <property type="match status" value="1"/>
</dbReference>
<dbReference type="AlphaFoldDB" id="A0A7C5U404"/>
<evidence type="ECO:0000256" key="1">
    <source>
        <dbReference type="SAM" id="Phobius"/>
    </source>
</evidence>
<organism evidence="3">
    <name type="scientific">Caldiarchaeum subterraneum</name>
    <dbReference type="NCBI Taxonomy" id="311458"/>
    <lineage>
        <taxon>Archaea</taxon>
        <taxon>Nitrososphaerota</taxon>
        <taxon>Candidatus Caldarchaeales</taxon>
        <taxon>Candidatus Caldarchaeaceae</taxon>
        <taxon>Candidatus Caldarchaeum</taxon>
    </lineage>
</organism>
<dbReference type="Pfam" id="PF09084">
    <property type="entry name" value="NMT1"/>
    <property type="match status" value="1"/>
</dbReference>
<gene>
    <name evidence="3" type="ORF">ENM42_01525</name>
</gene>
<keyword evidence="1" id="KW-0812">Transmembrane</keyword>
<dbReference type="SUPFAM" id="SSF53850">
    <property type="entry name" value="Periplasmic binding protein-like II"/>
    <property type="match status" value="1"/>
</dbReference>
<feature type="domain" description="SsuA/THI5-like" evidence="2">
    <location>
        <begin position="154"/>
        <end position="357"/>
    </location>
</feature>
<proteinExistence type="predicted"/>
<comment type="caution">
    <text evidence="3">The sequence shown here is derived from an EMBL/GenBank/DDBJ whole genome shotgun (WGS) entry which is preliminary data.</text>
</comment>
<evidence type="ECO:0000313" key="3">
    <source>
        <dbReference type="EMBL" id="HHR40488.1"/>
    </source>
</evidence>
<keyword evidence="1" id="KW-1133">Transmembrane helix</keyword>